<comment type="caution">
    <text evidence="2">The sequence shown here is derived from an EMBL/GenBank/DDBJ whole genome shotgun (WGS) entry which is preliminary data.</text>
</comment>
<feature type="compositionally biased region" description="Basic and acidic residues" evidence="1">
    <location>
        <begin position="39"/>
        <end position="49"/>
    </location>
</feature>
<feature type="region of interest" description="Disordered" evidence="1">
    <location>
        <begin position="24"/>
        <end position="92"/>
    </location>
</feature>
<evidence type="ECO:0000313" key="3">
    <source>
        <dbReference type="Proteomes" id="UP000239560"/>
    </source>
</evidence>
<dbReference type="EMBL" id="LCTV02000015">
    <property type="protein sequence ID" value="PRQ70310.1"/>
    <property type="molecule type" value="Genomic_DNA"/>
</dbReference>
<evidence type="ECO:0000313" key="2">
    <source>
        <dbReference type="EMBL" id="PRQ70310.1"/>
    </source>
</evidence>
<evidence type="ECO:0000256" key="1">
    <source>
        <dbReference type="SAM" id="MobiDB-lite"/>
    </source>
</evidence>
<proteinExistence type="predicted"/>
<name>A0A2S9ZX30_RHOTO</name>
<sequence>MACSRQRCGWLRMQACSPRPERWLSAERRDDGDGGAGGRGRDCNVERGGRRGGQRRMGAHGGFSGALYGRSRRGGAGQGSESVGRQRRGPARSLFSSHTLAGTAAHLAVSPTGQAGSTDARWRTDDSQRLKEGGAALGRCFSTRWSSAGGCCWGVVACWTGGQDSRNRTREEKADPRRAGGLDKEARIALSLSPPLASTGLIASFLVPAILPRLRGPRASRHQRVAIAQASPANFVVRKRTYAVVDEDLPSSDPHTGCHRSLPLPSLPFPGLIRASTAIVLPLRPPA</sequence>
<organism evidence="2 3">
    <name type="scientific">Rhodotorula toruloides</name>
    <name type="common">Yeast</name>
    <name type="synonym">Rhodosporidium toruloides</name>
    <dbReference type="NCBI Taxonomy" id="5286"/>
    <lineage>
        <taxon>Eukaryota</taxon>
        <taxon>Fungi</taxon>
        <taxon>Dikarya</taxon>
        <taxon>Basidiomycota</taxon>
        <taxon>Pucciniomycotina</taxon>
        <taxon>Microbotryomycetes</taxon>
        <taxon>Sporidiobolales</taxon>
        <taxon>Sporidiobolaceae</taxon>
        <taxon>Rhodotorula</taxon>
    </lineage>
</organism>
<protein>
    <submittedName>
        <fullName evidence="2">Uncharacterized protein</fullName>
    </submittedName>
</protein>
<dbReference type="Proteomes" id="UP000239560">
    <property type="component" value="Unassembled WGS sequence"/>
</dbReference>
<reference evidence="2 3" key="1">
    <citation type="journal article" date="2018" name="Elife">
        <title>Functional genomics of lipid metabolism in the oleaginous yeast Rhodosporidium toruloides.</title>
        <authorList>
            <person name="Coradetti S.T."/>
            <person name="Pinel D."/>
            <person name="Geiselman G."/>
            <person name="Ito M."/>
            <person name="Mondo S."/>
            <person name="Reilly M.C."/>
            <person name="Cheng Y.F."/>
            <person name="Bauer S."/>
            <person name="Grigoriev I."/>
            <person name="Gladden J.M."/>
            <person name="Simmons B.A."/>
            <person name="Brem R."/>
            <person name="Arkin A.P."/>
            <person name="Skerker J.M."/>
        </authorList>
    </citation>
    <scope>NUCLEOTIDE SEQUENCE [LARGE SCALE GENOMIC DNA]</scope>
    <source>
        <strain evidence="2 3">NBRC 0880</strain>
    </source>
</reference>
<feature type="region of interest" description="Disordered" evidence="1">
    <location>
        <begin position="107"/>
        <end position="126"/>
    </location>
</feature>
<accession>A0A2S9ZX30</accession>
<gene>
    <name evidence="2" type="ORF">AAT19DRAFT_11059</name>
</gene>
<dbReference type="AlphaFoldDB" id="A0A2S9ZX30"/>